<dbReference type="SUPFAM" id="SSF50182">
    <property type="entry name" value="Sm-like ribonucleoproteins"/>
    <property type="match status" value="1"/>
</dbReference>
<dbReference type="GO" id="GO:0031417">
    <property type="term" value="C:NatC complex"/>
    <property type="evidence" value="ECO:0007669"/>
    <property type="project" value="InterPro"/>
</dbReference>
<protein>
    <submittedName>
        <fullName evidence="3">LSM domain-containing protein 1-A-like protein</fullName>
    </submittedName>
</protein>
<dbReference type="InterPro" id="IPR034110">
    <property type="entry name" value="LSMD1_Sm"/>
</dbReference>
<dbReference type="GO" id="GO:0003723">
    <property type="term" value="F:RNA binding"/>
    <property type="evidence" value="ECO:0007669"/>
    <property type="project" value="InterPro"/>
</dbReference>
<dbReference type="AlphaFoldDB" id="R4UW31"/>
<dbReference type="Pfam" id="PF01423">
    <property type="entry name" value="LSM"/>
    <property type="match status" value="1"/>
</dbReference>
<dbReference type="InterPro" id="IPR047575">
    <property type="entry name" value="Sm"/>
</dbReference>
<evidence type="ECO:0000256" key="1">
    <source>
        <dbReference type="ARBA" id="ARBA00006850"/>
    </source>
</evidence>
<evidence type="ECO:0000259" key="2">
    <source>
        <dbReference type="PROSITE" id="PS52002"/>
    </source>
</evidence>
<evidence type="ECO:0000313" key="3">
    <source>
        <dbReference type="EMBL" id="AGM32436.1"/>
    </source>
</evidence>
<dbReference type="PANTHER" id="PTHR10701">
    <property type="entry name" value="SMALL NUCLEAR RIBONUCLEOPROTEIN-ASSOCIATED PROTEIN B AND N"/>
    <property type="match status" value="1"/>
</dbReference>
<dbReference type="EMBL" id="KC571937">
    <property type="protein sequence ID" value="AGM32436.1"/>
    <property type="molecule type" value="mRNA"/>
</dbReference>
<dbReference type="CDD" id="cd06168">
    <property type="entry name" value="LSMD1"/>
    <property type="match status" value="1"/>
</dbReference>
<dbReference type="PROSITE" id="PS52002">
    <property type="entry name" value="SM"/>
    <property type="match status" value="1"/>
</dbReference>
<accession>R4UW31</accession>
<dbReference type="InterPro" id="IPR050914">
    <property type="entry name" value="snRNP_SmB/NAA38-like"/>
</dbReference>
<dbReference type="Gene3D" id="2.30.30.100">
    <property type="match status" value="1"/>
</dbReference>
<feature type="domain" description="Sm" evidence="2">
    <location>
        <begin position="37"/>
        <end position="115"/>
    </location>
</feature>
<dbReference type="FunFam" id="2.30.30.100:FF:000028">
    <property type="entry name" value="N-alpha-acetyltransferase 38, NatC auxiliary subunit"/>
    <property type="match status" value="1"/>
</dbReference>
<organism evidence="3">
    <name type="scientific">Coptotermes formosanus</name>
    <name type="common">Formosan subterranean termite</name>
    <dbReference type="NCBI Taxonomy" id="36987"/>
    <lineage>
        <taxon>Eukaryota</taxon>
        <taxon>Metazoa</taxon>
        <taxon>Ecdysozoa</taxon>
        <taxon>Arthropoda</taxon>
        <taxon>Hexapoda</taxon>
        <taxon>Insecta</taxon>
        <taxon>Pterygota</taxon>
        <taxon>Neoptera</taxon>
        <taxon>Polyneoptera</taxon>
        <taxon>Dictyoptera</taxon>
        <taxon>Blattodea</taxon>
        <taxon>Blattoidea</taxon>
        <taxon>Termitoidae</taxon>
        <taxon>Rhinotermitidae</taxon>
        <taxon>Coptotermes</taxon>
    </lineage>
</organism>
<dbReference type="PANTHER" id="PTHR10701:SF5">
    <property type="entry name" value="N-ALPHA-ACETYLTRANSFERASE 38, NATC AUXILIARY SUBUNIT"/>
    <property type="match status" value="1"/>
</dbReference>
<dbReference type="InterPro" id="IPR001163">
    <property type="entry name" value="Sm_dom_euk/arc"/>
</dbReference>
<reference evidence="3" key="1">
    <citation type="submission" date="2013-02" db="EMBL/GenBank/DDBJ databases">
        <title>Immune-Related transcriptome of Coptotermes formosanus Shiraki workers: the defense mechanism.</title>
        <authorList>
            <person name="Hussain A."/>
            <person name="Li Y.F."/>
            <person name="Cheng Y."/>
            <person name="Liu Y."/>
            <person name="Chen C.C."/>
            <person name="Wen S.Y."/>
        </authorList>
    </citation>
    <scope>NUCLEOTIDE SEQUENCE</scope>
</reference>
<dbReference type="SMART" id="SM00651">
    <property type="entry name" value="Sm"/>
    <property type="match status" value="1"/>
</dbReference>
<sequence>MYGPLTSDLAPVAESADGCHVDTDDMRKNTTSNAATPGKQKLCGWLNKNFKIEMTDGRVLIGVFLCTDRDGNVILGSCSEYLKPEDNGVIEEPRVLGLVMVPGRHIVSIHLDDTTNCNRETM</sequence>
<comment type="similarity">
    <text evidence="1">Belongs to the snRNP Sm proteins family.</text>
</comment>
<name>R4UW31_COPFO</name>
<proteinExistence type="evidence at transcript level"/>
<dbReference type="InterPro" id="IPR010920">
    <property type="entry name" value="LSM_dom_sf"/>
</dbReference>